<feature type="domain" description="Response regulatory" evidence="2">
    <location>
        <begin position="14"/>
        <end position="141"/>
    </location>
</feature>
<sequence>MPAFSQRPAVESIDVLLVEDSPHDVRLLREAFEMTETNGETNLHVVTSGSEALAFLGRSAESDADSPPNLVLLDLNLPDHDGLEVLETINAEPTLRRLPTVVLTSSDATDDIARCYDANASAYLTKPTDLDGFVSLVESIERFWLTQVQLPPMSA</sequence>
<feature type="modified residue" description="4-aspartylphosphate" evidence="1">
    <location>
        <position position="74"/>
    </location>
</feature>
<dbReference type="PANTHER" id="PTHR44520">
    <property type="entry name" value="RESPONSE REGULATOR RCP1-RELATED"/>
    <property type="match status" value="1"/>
</dbReference>
<dbReference type="PROSITE" id="PS50110">
    <property type="entry name" value="RESPONSE_REGULATORY"/>
    <property type="match status" value="1"/>
</dbReference>
<dbReference type="InterPro" id="IPR001789">
    <property type="entry name" value="Sig_transdc_resp-reg_receiver"/>
</dbReference>
<evidence type="ECO:0000313" key="4">
    <source>
        <dbReference type="Proteomes" id="UP000663203"/>
    </source>
</evidence>
<dbReference type="GO" id="GO:0000160">
    <property type="term" value="P:phosphorelay signal transduction system"/>
    <property type="evidence" value="ECO:0007669"/>
    <property type="project" value="InterPro"/>
</dbReference>
<reference evidence="3 4" key="1">
    <citation type="submission" date="2021-03" db="EMBL/GenBank/DDBJ databases">
        <title>Haloterrigena longa sp. nov. and Haloterrigena limicola sp. nov., extremely halophilic archaea isolated from a salt lake.</title>
        <authorList>
            <person name="Henglin C."/>
        </authorList>
    </citation>
    <scope>NUCLEOTIDE SEQUENCE [LARGE SCALE GENOMIC DNA]</scope>
    <source>
        <strain evidence="3 4">KZCA68</strain>
    </source>
</reference>
<dbReference type="Gene3D" id="3.40.50.2300">
    <property type="match status" value="1"/>
</dbReference>
<keyword evidence="4" id="KW-1185">Reference proteome</keyword>
<proteinExistence type="predicted"/>
<dbReference type="AlphaFoldDB" id="A0A8A2VCK6"/>
<evidence type="ECO:0000259" key="2">
    <source>
        <dbReference type="PROSITE" id="PS50110"/>
    </source>
</evidence>
<dbReference type="KEGG" id="hakz:J0X25_10945"/>
<keyword evidence="1" id="KW-0597">Phosphoprotein</keyword>
<dbReference type="InterPro" id="IPR052893">
    <property type="entry name" value="TCS_response_regulator"/>
</dbReference>
<dbReference type="Pfam" id="PF00072">
    <property type="entry name" value="Response_reg"/>
    <property type="match status" value="1"/>
</dbReference>
<dbReference type="SMART" id="SM00448">
    <property type="entry name" value="REC"/>
    <property type="match status" value="1"/>
</dbReference>
<gene>
    <name evidence="3" type="ORF">J0X25_10945</name>
</gene>
<dbReference type="Proteomes" id="UP000663203">
    <property type="component" value="Chromosome"/>
</dbReference>
<accession>A0A8A2VCK6</accession>
<dbReference type="CDD" id="cd17557">
    <property type="entry name" value="REC_Rcp-like"/>
    <property type="match status" value="1"/>
</dbReference>
<dbReference type="SUPFAM" id="SSF52172">
    <property type="entry name" value="CheY-like"/>
    <property type="match status" value="1"/>
</dbReference>
<evidence type="ECO:0000313" key="3">
    <source>
        <dbReference type="EMBL" id="QSW97935.1"/>
    </source>
</evidence>
<evidence type="ECO:0000256" key="1">
    <source>
        <dbReference type="PROSITE-ProRule" id="PRU00169"/>
    </source>
</evidence>
<protein>
    <submittedName>
        <fullName evidence="3">Response regulator</fullName>
    </submittedName>
</protein>
<dbReference type="PANTHER" id="PTHR44520:SF2">
    <property type="entry name" value="RESPONSE REGULATOR RCP1"/>
    <property type="match status" value="1"/>
</dbReference>
<dbReference type="InterPro" id="IPR011006">
    <property type="entry name" value="CheY-like_superfamily"/>
</dbReference>
<dbReference type="RefSeq" id="WP_207287554.1">
    <property type="nucleotide sequence ID" value="NZ_CP071462.1"/>
</dbReference>
<organism evidence="3 4">
    <name type="scientific">Haloterrigena alkaliphila</name>
    <dbReference type="NCBI Taxonomy" id="2816475"/>
    <lineage>
        <taxon>Archaea</taxon>
        <taxon>Methanobacteriati</taxon>
        <taxon>Methanobacteriota</taxon>
        <taxon>Stenosarchaea group</taxon>
        <taxon>Halobacteria</taxon>
        <taxon>Halobacteriales</taxon>
        <taxon>Natrialbaceae</taxon>
        <taxon>Haloterrigena</taxon>
    </lineage>
</organism>
<name>A0A8A2VCK6_9EURY</name>
<dbReference type="EMBL" id="CP071462">
    <property type="protein sequence ID" value="QSW97935.1"/>
    <property type="molecule type" value="Genomic_DNA"/>
</dbReference>
<dbReference type="GeneID" id="63187828"/>